<feature type="binding site" evidence="6">
    <location>
        <position position="424"/>
    </location>
    <ligand>
        <name>Na(+)</name>
        <dbReference type="ChEBI" id="CHEBI:29101"/>
        <label>1</label>
    </ligand>
</feature>
<dbReference type="OMA" id="NENALTH"/>
<dbReference type="PROSITE" id="PS00610">
    <property type="entry name" value="NA_NEUROTRAN_SYMP_1"/>
    <property type="match status" value="1"/>
</dbReference>
<evidence type="ECO:0000256" key="1">
    <source>
        <dbReference type="ARBA" id="ARBA00004141"/>
    </source>
</evidence>
<dbReference type="GO" id="GO:0046872">
    <property type="term" value="F:metal ion binding"/>
    <property type="evidence" value="ECO:0007669"/>
    <property type="project" value="UniProtKB-KW"/>
</dbReference>
<feature type="transmembrane region" description="Helical" evidence="9">
    <location>
        <begin position="481"/>
        <end position="504"/>
    </location>
</feature>
<dbReference type="Proteomes" id="UP000694388">
    <property type="component" value="Unplaced"/>
</dbReference>
<proteinExistence type="inferred from homology"/>
<reference evidence="10" key="1">
    <citation type="submission" date="2025-08" db="UniProtKB">
        <authorList>
            <consortium name="Ensembl"/>
        </authorList>
    </citation>
    <scope>IDENTIFICATION</scope>
</reference>
<dbReference type="PANTHER" id="PTHR11616">
    <property type="entry name" value="SODIUM/CHLORIDE DEPENDENT TRANSPORTER"/>
    <property type="match status" value="1"/>
</dbReference>
<evidence type="ECO:0000256" key="3">
    <source>
        <dbReference type="ARBA" id="ARBA00022692"/>
    </source>
</evidence>
<feature type="transmembrane region" description="Helical" evidence="9">
    <location>
        <begin position="93"/>
        <end position="114"/>
    </location>
</feature>
<dbReference type="Ensembl" id="ENSEBUT00000020705.1">
    <property type="protein sequence ID" value="ENSEBUP00000020129.1"/>
    <property type="gene ID" value="ENSEBUG00000012491.1"/>
</dbReference>
<feature type="transmembrane region" description="Helical" evidence="9">
    <location>
        <begin position="408"/>
        <end position="429"/>
    </location>
</feature>
<feature type="binding site" evidence="6">
    <location>
        <position position="72"/>
    </location>
    <ligand>
        <name>Na(+)</name>
        <dbReference type="ChEBI" id="CHEBI:29101"/>
        <label>1</label>
    </ligand>
</feature>
<feature type="disulfide bond" evidence="7">
    <location>
        <begin position="174"/>
        <end position="183"/>
    </location>
</feature>
<sequence>MNIVMKNFKCEQCGKSEAVSCCAHVDDKLPMSGHCSQRFPLEWAEEKDQQAPERETWNRQLDFIMCCVGFAVGLGNVWRFPYLCYKNGGGAFLIPYLILSILGGIPVFFLEISLGQFMKQACIGAWKICPLFQGIGISSLVIVFFCNSYYIMVLAWGLYYLVHSFTATLPWATCGNSWNTLNCSESFGNQNCSSTSGTAFNVSDWHCNASNSQTSPVVEYWERKVLRISGGLDQPGSLSWQLLLCLIAVWLLVYFCVWKGVKSTGKVVYFTATFPYVILLIMLIRGLTLPGAYQGVLYYLQPEWTKLTNPQIWVDAGTQIFFSYAIGLGVLIAFGSFNHFNNNCYRDTFIIAAINSSTSFFSGIVVFSTLGFMAAEQNVDISKVAQSGPGLAFIVYPKAVSLMPFAPFWAALFFFMLILLGLDSQFAGVEGFMTGILDLLPASFRSFPRPLFVAIYCFLTCFITLSMITEGGMYVFQLFDFYSASGITLLWQAGWECFIISWVYGADRFMDDIAIMIGYRPFPLMKWCWAYITPAVCWGIFFFHTINYKPLIYTTYVYPWWGEAIGWCFALASMLCWPCIAIYKLSSLKGSLKERWNILTMPIWSPHHAEYLTIDRDHETKNT</sequence>
<dbReference type="SUPFAM" id="SSF161070">
    <property type="entry name" value="SNF-like"/>
    <property type="match status" value="1"/>
</dbReference>
<feature type="transmembrane region" description="Helical" evidence="9">
    <location>
        <begin position="269"/>
        <end position="292"/>
    </location>
</feature>
<feature type="transmembrane region" description="Helical" evidence="9">
    <location>
        <begin position="349"/>
        <end position="374"/>
    </location>
</feature>
<protein>
    <recommendedName>
        <fullName evidence="8">Transporter</fullName>
    </recommendedName>
</protein>
<name>A0A8C4WYH2_EPTBU</name>
<feature type="transmembrane region" description="Helical" evidence="9">
    <location>
        <begin position="63"/>
        <end position="81"/>
    </location>
</feature>
<evidence type="ECO:0000313" key="11">
    <source>
        <dbReference type="Proteomes" id="UP000694388"/>
    </source>
</evidence>
<keyword evidence="3 8" id="KW-0812">Transmembrane</keyword>
<dbReference type="Pfam" id="PF00209">
    <property type="entry name" value="SNF"/>
    <property type="match status" value="1"/>
</dbReference>
<feature type="transmembrane region" description="Helical" evidence="9">
    <location>
        <begin position="312"/>
        <end position="337"/>
    </location>
</feature>
<feature type="binding site" evidence="6">
    <location>
        <position position="423"/>
    </location>
    <ligand>
        <name>Na(+)</name>
        <dbReference type="ChEBI" id="CHEBI:29101"/>
        <label>1</label>
    </ligand>
</feature>
<keyword evidence="11" id="KW-1185">Reference proteome</keyword>
<accession>A0A8C4WYH2</accession>
<dbReference type="PROSITE" id="PS00754">
    <property type="entry name" value="NA_NEUROTRAN_SYMP_2"/>
    <property type="match status" value="1"/>
</dbReference>
<dbReference type="GO" id="GO:0005332">
    <property type="term" value="F:gamma-aminobutyric acid:sodium:chloride symporter activity"/>
    <property type="evidence" value="ECO:0007669"/>
    <property type="project" value="TreeGrafter"/>
</dbReference>
<feature type="binding site" evidence="6">
    <location>
        <position position="420"/>
    </location>
    <ligand>
        <name>Na(+)</name>
        <dbReference type="ChEBI" id="CHEBI:29101"/>
        <label>1</label>
    </ligand>
</feature>
<dbReference type="GO" id="GO:0005886">
    <property type="term" value="C:plasma membrane"/>
    <property type="evidence" value="ECO:0007669"/>
    <property type="project" value="TreeGrafter"/>
</dbReference>
<feature type="binding site" evidence="6">
    <location>
        <position position="323"/>
    </location>
    <ligand>
        <name>Na(+)</name>
        <dbReference type="ChEBI" id="CHEBI:29101"/>
        <label>1</label>
    </ligand>
</feature>
<evidence type="ECO:0000256" key="4">
    <source>
        <dbReference type="ARBA" id="ARBA00022989"/>
    </source>
</evidence>
<comment type="similarity">
    <text evidence="8">Belongs to the sodium:neurotransmitter symporter (SNF) (TC 2.A.22) family.</text>
</comment>
<keyword evidence="2 8" id="KW-0813">Transport</keyword>
<dbReference type="PRINTS" id="PR00176">
    <property type="entry name" value="NANEUSMPORT"/>
</dbReference>
<comment type="subcellular location">
    <subcellularLocation>
        <location evidence="1">Membrane</location>
        <topology evidence="1">Multi-pass membrane protein</topology>
    </subcellularLocation>
</comment>
<feature type="transmembrane region" description="Helical" evidence="9">
    <location>
        <begin position="564"/>
        <end position="585"/>
    </location>
</feature>
<feature type="transmembrane region" description="Helical" evidence="9">
    <location>
        <begin position="524"/>
        <end position="544"/>
    </location>
</feature>
<evidence type="ECO:0000313" key="10">
    <source>
        <dbReference type="Ensembl" id="ENSEBUP00000020129.1"/>
    </source>
</evidence>
<keyword evidence="5 9" id="KW-0472">Membrane</keyword>
<evidence type="ECO:0000256" key="9">
    <source>
        <dbReference type="SAM" id="Phobius"/>
    </source>
</evidence>
<dbReference type="NCBIfam" id="NF037979">
    <property type="entry name" value="Na_transp"/>
    <property type="match status" value="1"/>
</dbReference>
<keyword evidence="4 9" id="KW-1133">Transmembrane helix</keyword>
<feature type="binding site" evidence="6">
    <location>
        <position position="355"/>
    </location>
    <ligand>
        <name>Na(+)</name>
        <dbReference type="ChEBI" id="CHEBI:29101"/>
        <label>1</label>
    </ligand>
</feature>
<feature type="transmembrane region" description="Helical" evidence="9">
    <location>
        <begin position="450"/>
        <end position="469"/>
    </location>
</feature>
<keyword evidence="6" id="KW-0915">Sodium</keyword>
<feature type="binding site" evidence="6">
    <location>
        <position position="76"/>
    </location>
    <ligand>
        <name>Na(+)</name>
        <dbReference type="ChEBI" id="CHEBI:29101"/>
        <label>1</label>
    </ligand>
</feature>
<reference evidence="10" key="2">
    <citation type="submission" date="2025-09" db="UniProtKB">
        <authorList>
            <consortium name="Ensembl"/>
        </authorList>
    </citation>
    <scope>IDENTIFICATION</scope>
</reference>
<keyword evidence="6" id="KW-0479">Metal-binding</keyword>
<evidence type="ECO:0000256" key="7">
    <source>
        <dbReference type="PIRSR" id="PIRSR600175-2"/>
    </source>
</evidence>
<dbReference type="PANTHER" id="PTHR11616:SF325">
    <property type="entry name" value="TRANSPORTER"/>
    <property type="match status" value="1"/>
</dbReference>
<dbReference type="PROSITE" id="PS50267">
    <property type="entry name" value="NA_NEUROTRAN_SYMP_3"/>
    <property type="match status" value="1"/>
</dbReference>
<dbReference type="InterPro" id="IPR000175">
    <property type="entry name" value="Na/ntran_symport"/>
</dbReference>
<evidence type="ECO:0000256" key="6">
    <source>
        <dbReference type="PIRSR" id="PIRSR600175-1"/>
    </source>
</evidence>
<keyword evidence="7" id="KW-1015">Disulfide bond</keyword>
<feature type="transmembrane region" description="Helical" evidence="9">
    <location>
        <begin position="135"/>
        <end position="162"/>
    </location>
</feature>
<feature type="binding site" evidence="6">
    <location>
        <position position="69"/>
    </location>
    <ligand>
        <name>Na(+)</name>
        <dbReference type="ChEBI" id="CHEBI:29101"/>
        <label>1</label>
    </ligand>
</feature>
<evidence type="ECO:0000256" key="5">
    <source>
        <dbReference type="ARBA" id="ARBA00023136"/>
    </source>
</evidence>
<feature type="binding site" evidence="6">
    <location>
        <position position="71"/>
    </location>
    <ligand>
        <name>Na(+)</name>
        <dbReference type="ChEBI" id="CHEBI:29101"/>
        <label>1</label>
    </ligand>
</feature>
<evidence type="ECO:0000256" key="2">
    <source>
        <dbReference type="ARBA" id="ARBA00022448"/>
    </source>
</evidence>
<evidence type="ECO:0000256" key="8">
    <source>
        <dbReference type="RuleBase" id="RU003732"/>
    </source>
</evidence>
<dbReference type="GeneTree" id="ENSGT00940000155869"/>
<dbReference type="AlphaFoldDB" id="A0A8C4WYH2"/>
<keyword evidence="8" id="KW-0769">Symport</keyword>
<organism evidence="10 11">
    <name type="scientific">Eptatretus burgeri</name>
    <name type="common">Inshore hagfish</name>
    <dbReference type="NCBI Taxonomy" id="7764"/>
    <lineage>
        <taxon>Eukaryota</taxon>
        <taxon>Metazoa</taxon>
        <taxon>Chordata</taxon>
        <taxon>Craniata</taxon>
        <taxon>Vertebrata</taxon>
        <taxon>Cyclostomata</taxon>
        <taxon>Myxini</taxon>
        <taxon>Myxiniformes</taxon>
        <taxon>Myxinidae</taxon>
        <taxon>Eptatretinae</taxon>
        <taxon>Eptatretus</taxon>
    </lineage>
</organism>
<feature type="transmembrane region" description="Helical" evidence="9">
    <location>
        <begin position="238"/>
        <end position="257"/>
    </location>
</feature>
<dbReference type="InterPro" id="IPR037272">
    <property type="entry name" value="SNS_sf"/>
</dbReference>